<keyword evidence="1" id="KW-0812">Transmembrane</keyword>
<protein>
    <submittedName>
        <fullName evidence="2">Putative membrane protein</fullName>
    </submittedName>
</protein>
<reference evidence="2 3" key="1">
    <citation type="journal article" date="2015" name="Stand. Genomic Sci.">
        <title>Genomic Encyclopedia of Bacterial and Archaeal Type Strains, Phase III: the genomes of soil and plant-associated and newly described type strains.</title>
        <authorList>
            <person name="Whitman W.B."/>
            <person name="Woyke T."/>
            <person name="Klenk H.P."/>
            <person name="Zhou Y."/>
            <person name="Lilburn T.G."/>
            <person name="Beck B.J."/>
            <person name="De Vos P."/>
            <person name="Vandamme P."/>
            <person name="Eisen J.A."/>
            <person name="Garrity G."/>
            <person name="Hugenholtz P."/>
            <person name="Kyrpides N.C."/>
        </authorList>
    </citation>
    <scope>NUCLEOTIDE SEQUENCE [LARGE SCALE GENOMIC DNA]</scope>
    <source>
        <strain evidence="2 3">RF6</strain>
    </source>
</reference>
<accession>A0A4Q7U629</accession>
<keyword evidence="3" id="KW-1185">Reference proteome</keyword>
<dbReference type="Pfam" id="PF07077">
    <property type="entry name" value="DUF1345"/>
    <property type="match status" value="1"/>
</dbReference>
<dbReference type="RefSeq" id="WP_130452532.1">
    <property type="nucleotide sequence ID" value="NZ_QYAG01000004.1"/>
</dbReference>
<sequence>MSTLPVRAQLRLRWAVAIVAGIATGAAASPALGPAAGVLVGWGVLALVSTVWVLVQVWSMDAAATRAHATAEDPGHRLARVIAVAGSVVSLAAVVVVIVQARHASGAAAFVLAGIAVLSVVSSWALIQTNYLLHYARVYYDDGGDGHGDGDGETGSGSERGSAPAGGINFNQDADPCYVDFAYFSVGLGMTYQVSDTNVSRTEIRRIVIAQSLLAYLFGAGILAAVINLIAGLT</sequence>
<evidence type="ECO:0000313" key="3">
    <source>
        <dbReference type="Proteomes" id="UP000291832"/>
    </source>
</evidence>
<dbReference type="AlphaFoldDB" id="A0A4Q7U629"/>
<proteinExistence type="predicted"/>
<evidence type="ECO:0000256" key="1">
    <source>
        <dbReference type="SAM" id="Phobius"/>
    </source>
</evidence>
<gene>
    <name evidence="2" type="ORF">EV139_0282</name>
</gene>
<name>A0A4Q7U629_9MICO</name>
<dbReference type="OrthoDB" id="64737at2"/>
<feature type="transmembrane region" description="Helical" evidence="1">
    <location>
        <begin position="12"/>
        <end position="33"/>
    </location>
</feature>
<feature type="transmembrane region" description="Helical" evidence="1">
    <location>
        <begin position="107"/>
        <end position="127"/>
    </location>
</feature>
<evidence type="ECO:0000313" key="2">
    <source>
        <dbReference type="EMBL" id="RZT68557.1"/>
    </source>
</evidence>
<keyword evidence="1" id="KW-0472">Membrane</keyword>
<comment type="caution">
    <text evidence="2">The sequence shown here is derived from an EMBL/GenBank/DDBJ whole genome shotgun (WGS) entry which is preliminary data.</text>
</comment>
<dbReference type="InterPro" id="IPR009781">
    <property type="entry name" value="DUF1345"/>
</dbReference>
<feature type="transmembrane region" description="Helical" evidence="1">
    <location>
        <begin position="213"/>
        <end position="233"/>
    </location>
</feature>
<feature type="transmembrane region" description="Helical" evidence="1">
    <location>
        <begin position="39"/>
        <end position="58"/>
    </location>
</feature>
<feature type="transmembrane region" description="Helical" evidence="1">
    <location>
        <begin position="78"/>
        <end position="101"/>
    </location>
</feature>
<organism evidence="2 3">
    <name type="scientific">Leucobacter luti</name>
    <dbReference type="NCBI Taxonomy" id="340320"/>
    <lineage>
        <taxon>Bacteria</taxon>
        <taxon>Bacillati</taxon>
        <taxon>Actinomycetota</taxon>
        <taxon>Actinomycetes</taxon>
        <taxon>Micrococcales</taxon>
        <taxon>Microbacteriaceae</taxon>
        <taxon>Leucobacter</taxon>
    </lineage>
</organism>
<keyword evidence="1" id="KW-1133">Transmembrane helix</keyword>
<dbReference type="EMBL" id="SHKI01000002">
    <property type="protein sequence ID" value="RZT68557.1"/>
    <property type="molecule type" value="Genomic_DNA"/>
</dbReference>
<dbReference type="Proteomes" id="UP000291832">
    <property type="component" value="Unassembled WGS sequence"/>
</dbReference>